<accession>A0A182PJ03</accession>
<dbReference type="Pfam" id="PF00856">
    <property type="entry name" value="SET"/>
    <property type="match status" value="1"/>
</dbReference>
<evidence type="ECO:0000313" key="8">
    <source>
        <dbReference type="Proteomes" id="UP000075885"/>
    </source>
</evidence>
<evidence type="ECO:0000313" key="7">
    <source>
        <dbReference type="EnsemblMetazoa" id="AEPI006916-PA"/>
    </source>
</evidence>
<evidence type="ECO:0000256" key="4">
    <source>
        <dbReference type="PROSITE-ProRule" id="PRU00134"/>
    </source>
</evidence>
<dbReference type="PANTHER" id="PTHR47111">
    <property type="entry name" value="BCDNA.LD29892"/>
    <property type="match status" value="1"/>
</dbReference>
<dbReference type="Gene3D" id="1.25.40.10">
    <property type="entry name" value="Tetratricopeptide repeat domain"/>
    <property type="match status" value="1"/>
</dbReference>
<dbReference type="GO" id="GO:0008276">
    <property type="term" value="F:protein methyltransferase activity"/>
    <property type="evidence" value="ECO:0007669"/>
    <property type="project" value="UniProtKB-ARBA"/>
</dbReference>
<dbReference type="AlphaFoldDB" id="A0A182PJ03"/>
<keyword evidence="1" id="KW-0479">Metal-binding</keyword>
<dbReference type="Gene3D" id="1.10.220.160">
    <property type="match status" value="1"/>
</dbReference>
<dbReference type="InterPro" id="IPR046341">
    <property type="entry name" value="SET_dom_sf"/>
</dbReference>
<dbReference type="PANTHER" id="PTHR47111:SF1">
    <property type="entry name" value="SET AND MYND DOMAIN-CONTAINING PROTEIN 4"/>
    <property type="match status" value="1"/>
</dbReference>
<dbReference type="GO" id="GO:0008757">
    <property type="term" value="F:S-adenosylmethionine-dependent methyltransferase activity"/>
    <property type="evidence" value="ECO:0007669"/>
    <property type="project" value="UniProtKB-ARBA"/>
</dbReference>
<dbReference type="Gene3D" id="6.10.140.2220">
    <property type="match status" value="1"/>
</dbReference>
<dbReference type="Pfam" id="PF01753">
    <property type="entry name" value="zf-MYND"/>
    <property type="match status" value="1"/>
</dbReference>
<name>A0A182PJ03_9DIPT</name>
<evidence type="ECO:0000256" key="3">
    <source>
        <dbReference type="ARBA" id="ARBA00022833"/>
    </source>
</evidence>
<dbReference type="SUPFAM" id="SSF82199">
    <property type="entry name" value="SET domain"/>
    <property type="match status" value="1"/>
</dbReference>
<evidence type="ECO:0000256" key="2">
    <source>
        <dbReference type="ARBA" id="ARBA00022771"/>
    </source>
</evidence>
<dbReference type="VEuPathDB" id="VectorBase:AEPI006916"/>
<dbReference type="InterPro" id="IPR001214">
    <property type="entry name" value="SET_dom"/>
</dbReference>
<dbReference type="SUPFAM" id="SSF144232">
    <property type="entry name" value="HIT/MYND zinc finger-like"/>
    <property type="match status" value="1"/>
</dbReference>
<organism evidence="7 8">
    <name type="scientific">Anopheles epiroticus</name>
    <dbReference type="NCBI Taxonomy" id="199890"/>
    <lineage>
        <taxon>Eukaryota</taxon>
        <taxon>Metazoa</taxon>
        <taxon>Ecdysozoa</taxon>
        <taxon>Arthropoda</taxon>
        <taxon>Hexapoda</taxon>
        <taxon>Insecta</taxon>
        <taxon>Pterygota</taxon>
        <taxon>Neoptera</taxon>
        <taxon>Endopterygota</taxon>
        <taxon>Diptera</taxon>
        <taxon>Nematocera</taxon>
        <taxon>Culicoidea</taxon>
        <taxon>Culicidae</taxon>
        <taxon>Anophelinae</taxon>
        <taxon>Anopheles</taxon>
    </lineage>
</organism>
<keyword evidence="8" id="KW-1185">Reference proteome</keyword>
<sequence>MDLNRIVFSSDEHGASNLFIQMWTEKMRSALEGVVHCRTNPNESFAYISKVVKESLSSPRFRVTLRLSTDVVNNERANMLNQNGMFYVESDRKQYIMALKCYNESIAYTEALSHERARTYVNRSVVCLLMEHYEECLENIMLARECSNSTLQQFSLQMHEHEAKRGLVKNLERNARSSVTTKQDPADGLRLSYPSHTHELDVANCLSLKRNDQYGRHVVTSRKLKVGDVVMIDKPFVTMAGEHCRYLRCDYCLRERPFTLIPCDRCTWVMYCSRTCLSKAFNEYHRYECGILRDLQRIGGPMLLMALRVTARTIAIFGGSLETFQAHVDELYEPQVNGFTMNASVATFEEMYNMVHVLATNQERRQCRDIAVQLLHAHVIHTMVLERTELRLTCQGNPERQKILFDMILRHLQIVLCNRMPLSCMEYKPFQMQHEMTVYGLACYPLVSMLNHSCASNVKRITLRDGRCAIIVVRPIAEGGQLFTNCSVHHFTNTRRIRQTVLKCMYHFDCNCEACSKNYPMLRLLYPLHIANALKMYVLNRNRQRKRASEIMKRTRIYLNRTAKRYPSKHRLIAQYLFEQSCMNLYQDTSEVEKC</sequence>
<reference evidence="8" key="1">
    <citation type="submission" date="2013-03" db="EMBL/GenBank/DDBJ databases">
        <title>The Genome Sequence of Anopheles epiroticus epiroticus2.</title>
        <authorList>
            <consortium name="The Broad Institute Genomics Platform"/>
            <person name="Neafsey D.E."/>
            <person name="Howell P."/>
            <person name="Walker B."/>
            <person name="Young S.K."/>
            <person name="Zeng Q."/>
            <person name="Gargeya S."/>
            <person name="Fitzgerald M."/>
            <person name="Haas B."/>
            <person name="Abouelleil A."/>
            <person name="Allen A.W."/>
            <person name="Alvarado L."/>
            <person name="Arachchi H.M."/>
            <person name="Berlin A.M."/>
            <person name="Chapman S.B."/>
            <person name="Gainer-Dewar J."/>
            <person name="Goldberg J."/>
            <person name="Griggs A."/>
            <person name="Gujja S."/>
            <person name="Hansen M."/>
            <person name="Howarth C."/>
            <person name="Imamovic A."/>
            <person name="Ireland A."/>
            <person name="Larimer J."/>
            <person name="McCowan C."/>
            <person name="Murphy C."/>
            <person name="Pearson M."/>
            <person name="Poon T.W."/>
            <person name="Priest M."/>
            <person name="Roberts A."/>
            <person name="Saif S."/>
            <person name="Shea T."/>
            <person name="Sisk P."/>
            <person name="Sykes S."/>
            <person name="Wortman J."/>
            <person name="Nusbaum C."/>
            <person name="Birren B."/>
        </authorList>
    </citation>
    <scope>NUCLEOTIDE SEQUENCE [LARGE SCALE GENOMIC DNA]</scope>
    <source>
        <strain evidence="8">Epiroticus2</strain>
    </source>
</reference>
<keyword evidence="2 4" id="KW-0863">Zinc-finger</keyword>
<feature type="domain" description="MYND-type" evidence="6">
    <location>
        <begin position="249"/>
        <end position="289"/>
    </location>
</feature>
<dbReference type="GO" id="GO:0008270">
    <property type="term" value="F:zinc ion binding"/>
    <property type="evidence" value="ECO:0007669"/>
    <property type="project" value="UniProtKB-KW"/>
</dbReference>
<dbReference type="EnsemblMetazoa" id="AEPI006916-RA">
    <property type="protein sequence ID" value="AEPI006916-PA"/>
    <property type="gene ID" value="AEPI006916"/>
</dbReference>
<dbReference type="InterPro" id="IPR011990">
    <property type="entry name" value="TPR-like_helical_dom_sf"/>
</dbReference>
<dbReference type="STRING" id="199890.A0A182PJ03"/>
<protein>
    <recommendedName>
        <fullName evidence="9">MYND-type domain-containing protein</fullName>
    </recommendedName>
</protein>
<evidence type="ECO:0000259" key="5">
    <source>
        <dbReference type="PROSITE" id="PS50280"/>
    </source>
</evidence>
<feature type="domain" description="SET" evidence="5">
    <location>
        <begin position="204"/>
        <end position="487"/>
    </location>
</feature>
<evidence type="ECO:0000259" key="6">
    <source>
        <dbReference type="PROSITE" id="PS50865"/>
    </source>
</evidence>
<dbReference type="PROSITE" id="PS50280">
    <property type="entry name" value="SET"/>
    <property type="match status" value="1"/>
</dbReference>
<keyword evidence="3" id="KW-0862">Zinc</keyword>
<dbReference type="SUPFAM" id="SSF48452">
    <property type="entry name" value="TPR-like"/>
    <property type="match status" value="1"/>
</dbReference>
<evidence type="ECO:0008006" key="9">
    <source>
        <dbReference type="Google" id="ProtNLM"/>
    </source>
</evidence>
<dbReference type="PROSITE" id="PS50865">
    <property type="entry name" value="ZF_MYND_2"/>
    <property type="match status" value="1"/>
</dbReference>
<reference evidence="7" key="2">
    <citation type="submission" date="2020-05" db="UniProtKB">
        <authorList>
            <consortium name="EnsemblMetazoa"/>
        </authorList>
    </citation>
    <scope>IDENTIFICATION</scope>
    <source>
        <strain evidence="7">Epiroticus2</strain>
    </source>
</reference>
<proteinExistence type="predicted"/>
<dbReference type="InterPro" id="IPR002893">
    <property type="entry name" value="Znf_MYND"/>
</dbReference>
<evidence type="ECO:0000256" key="1">
    <source>
        <dbReference type="ARBA" id="ARBA00022723"/>
    </source>
</evidence>
<dbReference type="Proteomes" id="UP000075885">
    <property type="component" value="Unassembled WGS sequence"/>
</dbReference>
<dbReference type="Gene3D" id="2.170.270.10">
    <property type="entry name" value="SET domain"/>
    <property type="match status" value="1"/>
</dbReference>
<dbReference type="GO" id="GO:0008170">
    <property type="term" value="F:N-methyltransferase activity"/>
    <property type="evidence" value="ECO:0007669"/>
    <property type="project" value="UniProtKB-ARBA"/>
</dbReference>